<dbReference type="InterPro" id="IPR035513">
    <property type="entry name" value="Invertase/methylesterase_inhib"/>
</dbReference>
<accession>A0A484KPR9</accession>
<dbReference type="InterPro" id="IPR000070">
    <property type="entry name" value="Pectinesterase_cat"/>
</dbReference>
<dbReference type="InterPro" id="IPR011050">
    <property type="entry name" value="Pectin_lyase_fold/virulence"/>
</dbReference>
<evidence type="ECO:0000313" key="19">
    <source>
        <dbReference type="EMBL" id="VFQ65137.1"/>
    </source>
</evidence>
<protein>
    <recommendedName>
        <fullName evidence="5 17">Pectinesterase</fullName>
        <ecNumber evidence="5 17">3.1.1.11</ecNumber>
    </recommendedName>
</protein>
<dbReference type="PANTHER" id="PTHR31707">
    <property type="entry name" value="PECTINESTERASE"/>
    <property type="match status" value="1"/>
</dbReference>
<sequence>MASSAKAVEAICKPTRHRETCETKLSAATNSTDTKDLVEVAFNVTIQEISDVMAKSKLLRDAAKDPRTSKAFEVCHGLLEDSIDDIRRALDRLTDYASAAENLDLFMNDIKIWLSGALTFENTCLDGFLGTEGESADKMKQLLVTAQQLTGNTLELVDEIHDALVALDIPGLSRKLLAARKDGGDLPAWASGAQRRGLLLRDAKEADVVVAKDGSGKYKTINEAVKEIPLKSNETFVIYIKAGVYAEHVVLTKKMTNVVFMGDGPTKTKITGDRSFVGGYQTSETGTVIIKGDGFIAKDIGIENTAGASSHQAVALRVQADRAIFYNCQIDGYQDTLYVHAHRQFYRNCTVTGTIDFVFGNAAAVFQNCSLVIRRPLVTDGSGQSCMVTAQGRAQPDEPTGIVIADSTISASPEYLSSAGAIESFLGRPWRQYSRTVVMNSRIDAPISPEGWAPFQGSFGLEECWFGEYGNTGKGADVSGRAKWAGVKGLISKEVAGEFVPGISDDAFVIVTDPVPTDDVHEDAHHQGREEVFGDILIFYGCTESFGIPDAEVIVIYKSRSIAPG</sequence>
<evidence type="ECO:0000256" key="11">
    <source>
        <dbReference type="ARBA" id="ARBA00023157"/>
    </source>
</evidence>
<dbReference type="FunFam" id="1.20.140.40:FF:000001">
    <property type="entry name" value="Pectinesterase"/>
    <property type="match status" value="1"/>
</dbReference>
<dbReference type="AlphaFoldDB" id="A0A484KPR9"/>
<evidence type="ECO:0000256" key="3">
    <source>
        <dbReference type="ARBA" id="ARBA00006027"/>
    </source>
</evidence>
<dbReference type="GO" id="GO:0030599">
    <property type="term" value="F:pectinesterase activity"/>
    <property type="evidence" value="ECO:0007669"/>
    <property type="project" value="UniProtKB-UniRule"/>
</dbReference>
<name>A0A484KPR9_9ASTE</name>
<dbReference type="CDD" id="cd15798">
    <property type="entry name" value="PMEI-like_3"/>
    <property type="match status" value="1"/>
</dbReference>
<dbReference type="GO" id="GO:0045490">
    <property type="term" value="P:pectin catabolic process"/>
    <property type="evidence" value="ECO:0007669"/>
    <property type="project" value="UniProtKB-UniRule"/>
</dbReference>
<evidence type="ECO:0000256" key="16">
    <source>
        <dbReference type="PROSITE-ProRule" id="PRU10040"/>
    </source>
</evidence>
<dbReference type="UniPathway" id="UPA00545">
    <property type="reaction ID" value="UER00823"/>
</dbReference>
<dbReference type="Pfam" id="PF01095">
    <property type="entry name" value="Pectinesterase"/>
    <property type="match status" value="1"/>
</dbReference>
<dbReference type="FunFam" id="2.160.20.10:FF:000001">
    <property type="entry name" value="Pectinesterase"/>
    <property type="match status" value="1"/>
</dbReference>
<dbReference type="SUPFAM" id="SSF51126">
    <property type="entry name" value="Pectin lyase-like"/>
    <property type="match status" value="1"/>
</dbReference>
<evidence type="ECO:0000256" key="2">
    <source>
        <dbReference type="ARBA" id="ARBA00005184"/>
    </source>
</evidence>
<keyword evidence="8" id="KW-0732">Signal</keyword>
<dbReference type="Gene3D" id="2.160.20.10">
    <property type="entry name" value="Single-stranded right-handed beta-helix, Pectin lyase-like"/>
    <property type="match status" value="1"/>
</dbReference>
<evidence type="ECO:0000256" key="13">
    <source>
        <dbReference type="ARBA" id="ARBA00023316"/>
    </source>
</evidence>
<organism evidence="19 20">
    <name type="scientific">Cuscuta campestris</name>
    <dbReference type="NCBI Taxonomy" id="132261"/>
    <lineage>
        <taxon>Eukaryota</taxon>
        <taxon>Viridiplantae</taxon>
        <taxon>Streptophyta</taxon>
        <taxon>Embryophyta</taxon>
        <taxon>Tracheophyta</taxon>
        <taxon>Spermatophyta</taxon>
        <taxon>Magnoliopsida</taxon>
        <taxon>eudicotyledons</taxon>
        <taxon>Gunneridae</taxon>
        <taxon>Pentapetalae</taxon>
        <taxon>asterids</taxon>
        <taxon>lamiids</taxon>
        <taxon>Solanales</taxon>
        <taxon>Convolvulaceae</taxon>
        <taxon>Cuscuteae</taxon>
        <taxon>Cuscuta</taxon>
        <taxon>Cuscuta subgen. Grammica</taxon>
        <taxon>Cuscuta sect. Cleistogrammica</taxon>
    </lineage>
</organism>
<evidence type="ECO:0000256" key="4">
    <source>
        <dbReference type="ARBA" id="ARBA00007786"/>
    </source>
</evidence>
<keyword evidence="6" id="KW-0134">Cell wall</keyword>
<evidence type="ECO:0000256" key="14">
    <source>
        <dbReference type="ARBA" id="ARBA00047928"/>
    </source>
</evidence>
<evidence type="ECO:0000256" key="6">
    <source>
        <dbReference type="ARBA" id="ARBA00022512"/>
    </source>
</evidence>
<keyword evidence="11" id="KW-1015">Disulfide bond</keyword>
<evidence type="ECO:0000256" key="8">
    <source>
        <dbReference type="ARBA" id="ARBA00022729"/>
    </source>
</evidence>
<comment type="function">
    <text evidence="15">Acts in the modification of cell walls via demethylesterification of cell wall pectin.</text>
</comment>
<keyword evidence="20" id="KW-1185">Reference proteome</keyword>
<dbReference type="Pfam" id="PF04043">
    <property type="entry name" value="PMEI"/>
    <property type="match status" value="1"/>
</dbReference>
<proteinExistence type="inferred from homology"/>
<comment type="catalytic activity">
    <reaction evidence="14 17">
        <text>[(1-&gt;4)-alpha-D-galacturonosyl methyl ester](n) + n H2O = [(1-&gt;4)-alpha-D-galacturonosyl](n) + n methanol + n H(+)</text>
        <dbReference type="Rhea" id="RHEA:22380"/>
        <dbReference type="Rhea" id="RHEA-COMP:14570"/>
        <dbReference type="Rhea" id="RHEA-COMP:14573"/>
        <dbReference type="ChEBI" id="CHEBI:15377"/>
        <dbReference type="ChEBI" id="CHEBI:15378"/>
        <dbReference type="ChEBI" id="CHEBI:17790"/>
        <dbReference type="ChEBI" id="CHEBI:140522"/>
        <dbReference type="ChEBI" id="CHEBI:140523"/>
        <dbReference type="EC" id="3.1.1.11"/>
    </reaction>
</comment>
<dbReference type="SUPFAM" id="SSF101148">
    <property type="entry name" value="Plant invertase/pectin methylesterase inhibitor"/>
    <property type="match status" value="1"/>
</dbReference>
<dbReference type="PROSITE" id="PS00503">
    <property type="entry name" value="PECTINESTERASE_2"/>
    <property type="match status" value="1"/>
</dbReference>
<evidence type="ECO:0000256" key="7">
    <source>
        <dbReference type="ARBA" id="ARBA00022525"/>
    </source>
</evidence>
<dbReference type="SMART" id="SM00856">
    <property type="entry name" value="PMEI"/>
    <property type="match status" value="1"/>
</dbReference>
<keyword evidence="10 17" id="KW-0063">Aspartyl esterase</keyword>
<evidence type="ECO:0000256" key="9">
    <source>
        <dbReference type="ARBA" id="ARBA00022801"/>
    </source>
</evidence>
<dbReference type="Proteomes" id="UP000595140">
    <property type="component" value="Unassembled WGS sequence"/>
</dbReference>
<comment type="pathway">
    <text evidence="2 17">Glycan metabolism; pectin degradation; 2-dehydro-3-deoxy-D-gluconate from pectin: step 1/5.</text>
</comment>
<evidence type="ECO:0000256" key="17">
    <source>
        <dbReference type="RuleBase" id="RU000589"/>
    </source>
</evidence>
<dbReference type="GO" id="GO:0004857">
    <property type="term" value="F:enzyme inhibitor activity"/>
    <property type="evidence" value="ECO:0007669"/>
    <property type="project" value="InterPro"/>
</dbReference>
<evidence type="ECO:0000313" key="20">
    <source>
        <dbReference type="Proteomes" id="UP000595140"/>
    </source>
</evidence>
<dbReference type="NCBIfam" id="TIGR01614">
    <property type="entry name" value="PME_inhib"/>
    <property type="match status" value="1"/>
</dbReference>
<comment type="similarity">
    <text evidence="4">In the C-terminal section; belongs to the pectinesterase family.</text>
</comment>
<keyword evidence="9 17" id="KW-0378">Hydrolase</keyword>
<comment type="similarity">
    <text evidence="3">In the N-terminal section; belongs to the PMEI family.</text>
</comment>
<keyword evidence="13" id="KW-0961">Cell wall biogenesis/degradation</keyword>
<dbReference type="InterPro" id="IPR012334">
    <property type="entry name" value="Pectin_lyas_fold"/>
</dbReference>
<evidence type="ECO:0000256" key="10">
    <source>
        <dbReference type="ARBA" id="ARBA00023085"/>
    </source>
</evidence>
<keyword evidence="7" id="KW-0964">Secreted</keyword>
<evidence type="ECO:0000259" key="18">
    <source>
        <dbReference type="SMART" id="SM00856"/>
    </source>
</evidence>
<dbReference type="InterPro" id="IPR006501">
    <property type="entry name" value="Pectinesterase_inhib_dom"/>
</dbReference>
<evidence type="ECO:0000256" key="1">
    <source>
        <dbReference type="ARBA" id="ARBA00004191"/>
    </source>
</evidence>
<comment type="subcellular location">
    <subcellularLocation>
        <location evidence="1">Secreted</location>
        <location evidence="1">Cell wall</location>
    </subcellularLocation>
</comment>
<dbReference type="OrthoDB" id="2019149at2759"/>
<dbReference type="Gene3D" id="1.20.140.40">
    <property type="entry name" value="Invertase/pectin methylesterase inhibitor family protein"/>
    <property type="match status" value="1"/>
</dbReference>
<reference evidence="19 20" key="1">
    <citation type="submission" date="2018-04" db="EMBL/GenBank/DDBJ databases">
        <authorList>
            <person name="Vogel A."/>
        </authorList>
    </citation>
    <scope>NUCLEOTIDE SEQUENCE [LARGE SCALE GENOMIC DNA]</scope>
</reference>
<feature type="domain" description="Pectinesterase inhibitor" evidence="18">
    <location>
        <begin position="3"/>
        <end position="156"/>
    </location>
</feature>
<dbReference type="EMBL" id="OOIL02000450">
    <property type="protein sequence ID" value="VFQ65137.1"/>
    <property type="molecule type" value="Genomic_DNA"/>
</dbReference>
<evidence type="ECO:0000256" key="5">
    <source>
        <dbReference type="ARBA" id="ARBA00013229"/>
    </source>
</evidence>
<evidence type="ECO:0000256" key="15">
    <source>
        <dbReference type="ARBA" id="ARBA00057335"/>
    </source>
</evidence>
<keyword evidence="12" id="KW-0325">Glycoprotein</keyword>
<gene>
    <name evidence="19" type="ORF">CCAM_LOCUS6913</name>
</gene>
<dbReference type="InterPro" id="IPR033131">
    <property type="entry name" value="Pectinesterase_Asp_AS"/>
</dbReference>
<dbReference type="GO" id="GO:0042545">
    <property type="term" value="P:cell wall modification"/>
    <property type="evidence" value="ECO:0007669"/>
    <property type="project" value="UniProtKB-UniRule"/>
</dbReference>
<feature type="active site" evidence="16">
    <location>
        <position position="356"/>
    </location>
</feature>
<evidence type="ECO:0000256" key="12">
    <source>
        <dbReference type="ARBA" id="ARBA00023180"/>
    </source>
</evidence>
<dbReference type="EC" id="3.1.1.11" evidence="5 17"/>